<dbReference type="InterPro" id="IPR001810">
    <property type="entry name" value="F-box_dom"/>
</dbReference>
<dbReference type="SUPFAM" id="SSF81383">
    <property type="entry name" value="F-box domain"/>
    <property type="match status" value="1"/>
</dbReference>
<dbReference type="PANTHER" id="PTHR38926">
    <property type="entry name" value="F-BOX DOMAIN CONTAINING PROTEIN, EXPRESSED"/>
    <property type="match status" value="1"/>
</dbReference>
<dbReference type="EMBL" id="JARPOI010000010">
    <property type="protein sequence ID" value="KAJ9170508.1"/>
    <property type="molecule type" value="Genomic_DNA"/>
</dbReference>
<sequence length="286" mass="33266">MEIRKWEDLPEDCLANVFRRVGMESLLLDVPFVCKSWYRATLNPFCWERLDFYNIMFAPKDYLFYVIFDDDGVRMVHRLMVEYRIKEFSVDSMIKFLANRSSGNCIVLDLPANGCREEVFRFVIDKCPALRCLSFSCNLFKTDHLSIIQELIEKCKHLEFLNILDFTVSNLKEIVAKIGRNCQHIRGLGAPFAYIGEEEAAAIVTNLPNINYLVLTHSRIDRKDLVEILQGCKRLFHLDVSNCSGCKIDDKLLELASHIRTFKYEGVIDGFPHEDDFEFWDGYNSA</sequence>
<evidence type="ECO:0000313" key="2">
    <source>
        <dbReference type="EMBL" id="KAJ9170508.1"/>
    </source>
</evidence>
<accession>A0ABQ9LSG9</accession>
<evidence type="ECO:0000313" key="3">
    <source>
        <dbReference type="Proteomes" id="UP001174677"/>
    </source>
</evidence>
<proteinExistence type="predicted"/>
<name>A0ABQ9LSG9_HEVBR</name>
<dbReference type="Pfam" id="PF12937">
    <property type="entry name" value="F-box-like"/>
    <property type="match status" value="1"/>
</dbReference>
<dbReference type="SUPFAM" id="SSF52047">
    <property type="entry name" value="RNI-like"/>
    <property type="match status" value="1"/>
</dbReference>
<dbReference type="Gene3D" id="1.20.1280.50">
    <property type="match status" value="1"/>
</dbReference>
<dbReference type="Proteomes" id="UP001174677">
    <property type="component" value="Chromosome 10"/>
</dbReference>
<organism evidence="2 3">
    <name type="scientific">Hevea brasiliensis</name>
    <name type="common">Para rubber tree</name>
    <name type="synonym">Siphonia brasiliensis</name>
    <dbReference type="NCBI Taxonomy" id="3981"/>
    <lineage>
        <taxon>Eukaryota</taxon>
        <taxon>Viridiplantae</taxon>
        <taxon>Streptophyta</taxon>
        <taxon>Embryophyta</taxon>
        <taxon>Tracheophyta</taxon>
        <taxon>Spermatophyta</taxon>
        <taxon>Magnoliopsida</taxon>
        <taxon>eudicotyledons</taxon>
        <taxon>Gunneridae</taxon>
        <taxon>Pentapetalae</taxon>
        <taxon>rosids</taxon>
        <taxon>fabids</taxon>
        <taxon>Malpighiales</taxon>
        <taxon>Euphorbiaceae</taxon>
        <taxon>Crotonoideae</taxon>
        <taxon>Micrandreae</taxon>
        <taxon>Hevea</taxon>
    </lineage>
</organism>
<dbReference type="InterPro" id="IPR032675">
    <property type="entry name" value="LRR_dom_sf"/>
</dbReference>
<dbReference type="Gene3D" id="3.80.10.10">
    <property type="entry name" value="Ribonuclease Inhibitor"/>
    <property type="match status" value="1"/>
</dbReference>
<keyword evidence="3" id="KW-1185">Reference proteome</keyword>
<comment type="caution">
    <text evidence="2">The sequence shown here is derived from an EMBL/GenBank/DDBJ whole genome shotgun (WGS) entry which is preliminary data.</text>
</comment>
<dbReference type="PANTHER" id="PTHR38926:SF5">
    <property type="entry name" value="F-BOX AND LEUCINE-RICH REPEAT PROTEIN 6"/>
    <property type="match status" value="1"/>
</dbReference>
<reference evidence="2 3" key="1">
    <citation type="journal article" date="2023" name="Plant Biotechnol. J.">
        <title>Chromosome-level wild Hevea brasiliensis genome provides new tools for genomic-assisted breeding and valuable loci to elevate rubber yield.</title>
        <authorList>
            <person name="Cheng H."/>
            <person name="Song X."/>
            <person name="Hu Y."/>
            <person name="Wu T."/>
            <person name="Yang Q."/>
            <person name="An Z."/>
            <person name="Feng S."/>
            <person name="Deng Z."/>
            <person name="Wu W."/>
            <person name="Zeng X."/>
            <person name="Tu M."/>
            <person name="Wang X."/>
            <person name="Huang H."/>
        </authorList>
    </citation>
    <scope>NUCLEOTIDE SEQUENCE [LARGE SCALE GENOMIC DNA]</scope>
    <source>
        <strain evidence="2">MT/VB/25A 57/8</strain>
    </source>
</reference>
<gene>
    <name evidence="2" type="ORF">P3X46_018611</name>
</gene>
<dbReference type="PROSITE" id="PS50181">
    <property type="entry name" value="FBOX"/>
    <property type="match status" value="1"/>
</dbReference>
<evidence type="ECO:0000259" key="1">
    <source>
        <dbReference type="PROSITE" id="PS50181"/>
    </source>
</evidence>
<protein>
    <recommendedName>
        <fullName evidence="1">F-box domain-containing protein</fullName>
    </recommendedName>
</protein>
<dbReference type="InterPro" id="IPR036047">
    <property type="entry name" value="F-box-like_dom_sf"/>
</dbReference>
<feature type="domain" description="F-box" evidence="1">
    <location>
        <begin position="3"/>
        <end position="50"/>
    </location>
</feature>